<evidence type="ECO:0000256" key="2">
    <source>
        <dbReference type="ARBA" id="ARBA00006285"/>
    </source>
</evidence>
<dbReference type="SUPFAM" id="SSF51445">
    <property type="entry name" value="(Trans)glycosidases"/>
    <property type="match status" value="1"/>
</dbReference>
<dbReference type="Proteomes" id="UP001342314">
    <property type="component" value="Unassembled WGS sequence"/>
</dbReference>
<accession>A0AAV5GRS1</accession>
<feature type="domain" description="Glycoside hydrolase family 20 catalytic" evidence="6">
    <location>
        <begin position="21"/>
        <end position="109"/>
    </location>
</feature>
<dbReference type="GO" id="GO:0030203">
    <property type="term" value="P:glycosaminoglycan metabolic process"/>
    <property type="evidence" value="ECO:0007669"/>
    <property type="project" value="TreeGrafter"/>
</dbReference>
<keyword evidence="5" id="KW-0378">Hydrolase</keyword>
<organism evidence="7 8">
    <name type="scientific">Rhodotorula paludigena</name>
    <dbReference type="NCBI Taxonomy" id="86838"/>
    <lineage>
        <taxon>Eukaryota</taxon>
        <taxon>Fungi</taxon>
        <taxon>Dikarya</taxon>
        <taxon>Basidiomycota</taxon>
        <taxon>Pucciniomycotina</taxon>
        <taxon>Microbotryomycetes</taxon>
        <taxon>Sporidiobolales</taxon>
        <taxon>Sporidiobolaceae</taxon>
        <taxon>Rhodotorula</taxon>
    </lineage>
</organism>
<evidence type="ECO:0000256" key="4">
    <source>
        <dbReference type="ARBA" id="ARBA00022729"/>
    </source>
</evidence>
<dbReference type="InterPro" id="IPR015883">
    <property type="entry name" value="Glyco_hydro_20_cat"/>
</dbReference>
<evidence type="ECO:0000259" key="6">
    <source>
        <dbReference type="Pfam" id="PF00728"/>
    </source>
</evidence>
<evidence type="ECO:0000313" key="7">
    <source>
        <dbReference type="EMBL" id="GJN92205.1"/>
    </source>
</evidence>
<dbReference type="GO" id="GO:0016020">
    <property type="term" value="C:membrane"/>
    <property type="evidence" value="ECO:0007669"/>
    <property type="project" value="TreeGrafter"/>
</dbReference>
<evidence type="ECO:0000256" key="5">
    <source>
        <dbReference type="ARBA" id="ARBA00022801"/>
    </source>
</evidence>
<dbReference type="Pfam" id="PF00728">
    <property type="entry name" value="Glyco_hydro_20"/>
    <property type="match status" value="1"/>
</dbReference>
<comment type="catalytic activity">
    <reaction evidence="1">
        <text>Hydrolysis of terminal non-reducing N-acetyl-D-hexosamine residues in N-acetyl-beta-D-hexosaminides.</text>
        <dbReference type="EC" id="3.2.1.52"/>
    </reaction>
</comment>
<dbReference type="AlphaFoldDB" id="A0AAV5GRS1"/>
<dbReference type="Gene3D" id="3.20.20.80">
    <property type="entry name" value="Glycosidases"/>
    <property type="match status" value="1"/>
</dbReference>
<evidence type="ECO:0000313" key="8">
    <source>
        <dbReference type="Proteomes" id="UP001342314"/>
    </source>
</evidence>
<dbReference type="PANTHER" id="PTHR22600:SF26">
    <property type="entry name" value="BETA-N-ACETYLHEXOSAMINIDASE"/>
    <property type="match status" value="1"/>
</dbReference>
<reference evidence="7 8" key="1">
    <citation type="submission" date="2021-12" db="EMBL/GenBank/DDBJ databases">
        <title>High titer production of polyol ester of fatty acids by Rhodotorula paludigena BS15 towards product separation-free biomass refinery.</title>
        <authorList>
            <person name="Mano J."/>
            <person name="Ono H."/>
            <person name="Tanaka T."/>
            <person name="Naito K."/>
            <person name="Sushida H."/>
            <person name="Ike M."/>
            <person name="Tokuyasu K."/>
            <person name="Kitaoka M."/>
        </authorList>
    </citation>
    <scope>NUCLEOTIDE SEQUENCE [LARGE SCALE GENOMIC DNA]</scope>
    <source>
        <strain evidence="7 8">BS15</strain>
    </source>
</reference>
<dbReference type="InterPro" id="IPR025705">
    <property type="entry name" value="Beta_hexosaminidase_sua/sub"/>
</dbReference>
<proteinExistence type="inferred from homology"/>
<evidence type="ECO:0000256" key="1">
    <source>
        <dbReference type="ARBA" id="ARBA00001231"/>
    </source>
</evidence>
<sequence>MLANSTTLDSLLSTFVRSLHDTHNVRAVADQGYRLIHAASDYLYLDCGSGAWLGKAPNATSCPFKSWQKIYSFDPYKGLEPDRHAQVIGGEALLWSEQSGPENFEPTVW</sequence>
<dbReference type="GO" id="GO:0005975">
    <property type="term" value="P:carbohydrate metabolic process"/>
    <property type="evidence" value="ECO:0007669"/>
    <property type="project" value="InterPro"/>
</dbReference>
<dbReference type="EMBL" id="BQKY01000010">
    <property type="protein sequence ID" value="GJN92205.1"/>
    <property type="molecule type" value="Genomic_DNA"/>
</dbReference>
<gene>
    <name evidence="7" type="ORF">Rhopal_005235-T1</name>
</gene>
<evidence type="ECO:0000256" key="3">
    <source>
        <dbReference type="ARBA" id="ARBA00012663"/>
    </source>
</evidence>
<dbReference type="GO" id="GO:0004563">
    <property type="term" value="F:beta-N-acetylhexosaminidase activity"/>
    <property type="evidence" value="ECO:0007669"/>
    <property type="project" value="UniProtKB-EC"/>
</dbReference>
<comment type="similarity">
    <text evidence="2">Belongs to the glycosyl hydrolase 20 family.</text>
</comment>
<dbReference type="InterPro" id="IPR017853">
    <property type="entry name" value="GH"/>
</dbReference>
<keyword evidence="8" id="KW-1185">Reference proteome</keyword>
<name>A0AAV5GRS1_9BASI</name>
<dbReference type="PANTHER" id="PTHR22600">
    <property type="entry name" value="BETA-HEXOSAMINIDASE"/>
    <property type="match status" value="1"/>
</dbReference>
<keyword evidence="4" id="KW-0732">Signal</keyword>
<comment type="caution">
    <text evidence="7">The sequence shown here is derived from an EMBL/GenBank/DDBJ whole genome shotgun (WGS) entry which is preliminary data.</text>
</comment>
<dbReference type="EC" id="3.2.1.52" evidence="3"/>
<protein>
    <recommendedName>
        <fullName evidence="3">beta-N-acetylhexosaminidase</fullName>
        <ecNumber evidence="3">3.2.1.52</ecNumber>
    </recommendedName>
</protein>